<accession>A0AAN9EE80</accession>
<gene>
    <name evidence="1" type="ORF">RIF29_28758</name>
</gene>
<dbReference type="EMBL" id="JAYWIO010000006">
    <property type="protein sequence ID" value="KAK7255349.1"/>
    <property type="molecule type" value="Genomic_DNA"/>
</dbReference>
<evidence type="ECO:0000313" key="2">
    <source>
        <dbReference type="Proteomes" id="UP001372338"/>
    </source>
</evidence>
<proteinExistence type="predicted"/>
<comment type="caution">
    <text evidence="1">The sequence shown here is derived from an EMBL/GenBank/DDBJ whole genome shotgun (WGS) entry which is preliminary data.</text>
</comment>
<protein>
    <submittedName>
        <fullName evidence="1">Uncharacterized protein</fullName>
    </submittedName>
</protein>
<dbReference type="AlphaFoldDB" id="A0AAN9EE80"/>
<evidence type="ECO:0000313" key="1">
    <source>
        <dbReference type="EMBL" id="KAK7255349.1"/>
    </source>
</evidence>
<reference evidence="1 2" key="1">
    <citation type="submission" date="2024-01" db="EMBL/GenBank/DDBJ databases">
        <title>The genomes of 5 underutilized Papilionoideae crops provide insights into root nodulation and disease resistanc.</title>
        <authorList>
            <person name="Yuan L."/>
        </authorList>
    </citation>
    <scope>NUCLEOTIDE SEQUENCE [LARGE SCALE GENOMIC DNA]</scope>
    <source>
        <strain evidence="1">ZHUSHIDOU_FW_LH</strain>
        <tissue evidence="1">Leaf</tissue>
    </source>
</reference>
<name>A0AAN9EE80_CROPI</name>
<organism evidence="1 2">
    <name type="scientific">Crotalaria pallida</name>
    <name type="common">Smooth rattlebox</name>
    <name type="synonym">Crotalaria striata</name>
    <dbReference type="NCBI Taxonomy" id="3830"/>
    <lineage>
        <taxon>Eukaryota</taxon>
        <taxon>Viridiplantae</taxon>
        <taxon>Streptophyta</taxon>
        <taxon>Embryophyta</taxon>
        <taxon>Tracheophyta</taxon>
        <taxon>Spermatophyta</taxon>
        <taxon>Magnoliopsida</taxon>
        <taxon>eudicotyledons</taxon>
        <taxon>Gunneridae</taxon>
        <taxon>Pentapetalae</taxon>
        <taxon>rosids</taxon>
        <taxon>fabids</taxon>
        <taxon>Fabales</taxon>
        <taxon>Fabaceae</taxon>
        <taxon>Papilionoideae</taxon>
        <taxon>50 kb inversion clade</taxon>
        <taxon>genistoids sensu lato</taxon>
        <taxon>core genistoids</taxon>
        <taxon>Crotalarieae</taxon>
        <taxon>Crotalaria</taxon>
    </lineage>
</organism>
<sequence length="90" mass="10224">MVEGDILGEKGGAMEVRLKGGLRCAFARRRHVQKWCPSMSQIFQKMWVRGRYSMVPKVKAPAVVPIDPPLTTGFQYPRTKKQFNTTDPCL</sequence>
<keyword evidence="2" id="KW-1185">Reference proteome</keyword>
<dbReference type="Proteomes" id="UP001372338">
    <property type="component" value="Unassembled WGS sequence"/>
</dbReference>